<dbReference type="Proteomes" id="UP000785679">
    <property type="component" value="Unassembled WGS sequence"/>
</dbReference>
<dbReference type="AlphaFoldDB" id="A0A8J8NDY4"/>
<name>A0A8J8NDY4_HALGN</name>
<comment type="caution">
    <text evidence="1">The sequence shown here is derived from an EMBL/GenBank/DDBJ whole genome shotgun (WGS) entry which is preliminary data.</text>
</comment>
<protein>
    <submittedName>
        <fullName evidence="1">Uncharacterized protein</fullName>
    </submittedName>
</protein>
<accession>A0A8J8NDY4</accession>
<dbReference type="EMBL" id="RRYP01020436">
    <property type="protein sequence ID" value="TNV72926.1"/>
    <property type="molecule type" value="Genomic_DNA"/>
</dbReference>
<keyword evidence="2" id="KW-1185">Reference proteome</keyword>
<proteinExistence type="predicted"/>
<evidence type="ECO:0000313" key="1">
    <source>
        <dbReference type="EMBL" id="TNV72926.1"/>
    </source>
</evidence>
<sequence>MKERTKIASLLPSLKSNTDVWSPKVYQQEESCYSSSNWVAMDSCNFMEIHSSLINSVICVLFELIFIQRYASNKGFRERIQYYIARLPFSYQPF</sequence>
<gene>
    <name evidence="1" type="ORF">FGO68_gene843</name>
</gene>
<reference evidence="1" key="1">
    <citation type="submission" date="2019-06" db="EMBL/GenBank/DDBJ databases">
        <authorList>
            <person name="Zheng W."/>
        </authorList>
    </citation>
    <scope>NUCLEOTIDE SEQUENCE</scope>
    <source>
        <strain evidence="1">QDHG01</strain>
    </source>
</reference>
<organism evidence="1 2">
    <name type="scientific">Halteria grandinella</name>
    <dbReference type="NCBI Taxonomy" id="5974"/>
    <lineage>
        <taxon>Eukaryota</taxon>
        <taxon>Sar</taxon>
        <taxon>Alveolata</taxon>
        <taxon>Ciliophora</taxon>
        <taxon>Intramacronucleata</taxon>
        <taxon>Spirotrichea</taxon>
        <taxon>Stichotrichia</taxon>
        <taxon>Sporadotrichida</taxon>
        <taxon>Halteriidae</taxon>
        <taxon>Halteria</taxon>
    </lineage>
</organism>
<evidence type="ECO:0000313" key="2">
    <source>
        <dbReference type="Proteomes" id="UP000785679"/>
    </source>
</evidence>